<dbReference type="InterPro" id="IPR018060">
    <property type="entry name" value="HTH_AraC"/>
</dbReference>
<organism evidence="6 7">
    <name type="scientific">Maricaulis maris (strain MCS10)</name>
    <name type="common">Caulobacter maris</name>
    <dbReference type="NCBI Taxonomy" id="394221"/>
    <lineage>
        <taxon>Bacteria</taxon>
        <taxon>Pseudomonadati</taxon>
        <taxon>Pseudomonadota</taxon>
        <taxon>Alphaproteobacteria</taxon>
        <taxon>Maricaulales</taxon>
        <taxon>Maricaulaceae</taxon>
        <taxon>Maricaulis</taxon>
    </lineage>
</organism>
<gene>
    <name evidence="6" type="ordered locus">Mmar10_0841</name>
</gene>
<dbReference type="PRINTS" id="PR00032">
    <property type="entry name" value="HTHARAC"/>
</dbReference>
<dbReference type="eggNOG" id="COG2169">
    <property type="taxonomic scope" value="Bacteria"/>
</dbReference>
<dbReference type="GO" id="GO:0003700">
    <property type="term" value="F:DNA-binding transcription factor activity"/>
    <property type="evidence" value="ECO:0007669"/>
    <property type="project" value="InterPro"/>
</dbReference>
<dbReference type="GO" id="GO:0043565">
    <property type="term" value="F:sequence-specific DNA binding"/>
    <property type="evidence" value="ECO:0007669"/>
    <property type="project" value="InterPro"/>
</dbReference>
<feature type="region of interest" description="Disordered" evidence="4">
    <location>
        <begin position="373"/>
        <end position="392"/>
    </location>
</feature>
<dbReference type="Gene3D" id="1.10.10.60">
    <property type="entry name" value="Homeodomain-like"/>
    <property type="match status" value="2"/>
</dbReference>
<feature type="domain" description="HTH araC/xylS-type" evidence="5">
    <location>
        <begin position="277"/>
        <end position="378"/>
    </location>
</feature>
<protein>
    <submittedName>
        <fullName evidence="6">Transcriptional regulator, AraC family</fullName>
    </submittedName>
</protein>
<dbReference type="AlphaFoldDB" id="Q0ARF3"/>
<dbReference type="PANTHER" id="PTHR43280:SF29">
    <property type="entry name" value="ARAC-FAMILY TRANSCRIPTIONAL REGULATOR"/>
    <property type="match status" value="1"/>
</dbReference>
<keyword evidence="3" id="KW-0804">Transcription</keyword>
<dbReference type="RefSeq" id="WP_011642781.1">
    <property type="nucleotide sequence ID" value="NC_008347.1"/>
</dbReference>
<evidence type="ECO:0000256" key="3">
    <source>
        <dbReference type="ARBA" id="ARBA00023163"/>
    </source>
</evidence>
<name>Q0ARF3_MARMM</name>
<accession>Q0ARF3</accession>
<evidence type="ECO:0000256" key="2">
    <source>
        <dbReference type="ARBA" id="ARBA00023125"/>
    </source>
</evidence>
<dbReference type="InterPro" id="IPR020449">
    <property type="entry name" value="Tscrpt_reg_AraC-type_HTH"/>
</dbReference>
<dbReference type="Proteomes" id="UP000001964">
    <property type="component" value="Chromosome"/>
</dbReference>
<evidence type="ECO:0000313" key="6">
    <source>
        <dbReference type="EMBL" id="ABI65134.1"/>
    </source>
</evidence>
<keyword evidence="7" id="KW-1185">Reference proteome</keyword>
<dbReference type="PROSITE" id="PS01124">
    <property type="entry name" value="HTH_ARAC_FAMILY_2"/>
    <property type="match status" value="1"/>
</dbReference>
<feature type="compositionally biased region" description="Basic and acidic residues" evidence="4">
    <location>
        <begin position="377"/>
        <end position="392"/>
    </location>
</feature>
<dbReference type="EMBL" id="CP000449">
    <property type="protein sequence ID" value="ABI65134.1"/>
    <property type="molecule type" value="Genomic_DNA"/>
</dbReference>
<reference evidence="6 7" key="1">
    <citation type="submission" date="2006-08" db="EMBL/GenBank/DDBJ databases">
        <title>Complete sequence of Maricaulis maris MCS10.</title>
        <authorList>
            <consortium name="US DOE Joint Genome Institute"/>
            <person name="Copeland A."/>
            <person name="Lucas S."/>
            <person name="Lapidus A."/>
            <person name="Barry K."/>
            <person name="Detter J.C."/>
            <person name="Glavina del Rio T."/>
            <person name="Hammon N."/>
            <person name="Israni S."/>
            <person name="Dalin E."/>
            <person name="Tice H."/>
            <person name="Pitluck S."/>
            <person name="Saunders E."/>
            <person name="Brettin T."/>
            <person name="Bruce D."/>
            <person name="Han C."/>
            <person name="Tapia R."/>
            <person name="Gilna P."/>
            <person name="Schmutz J."/>
            <person name="Larimer F."/>
            <person name="Land M."/>
            <person name="Hauser L."/>
            <person name="Kyrpides N."/>
            <person name="Mikhailova N."/>
            <person name="Viollier P."/>
            <person name="Stephens C."/>
            <person name="Richardson P."/>
        </authorList>
    </citation>
    <scope>NUCLEOTIDE SEQUENCE [LARGE SCALE GENOMIC DNA]</scope>
    <source>
        <strain evidence="6 7">MCS10</strain>
    </source>
</reference>
<dbReference type="STRING" id="394221.Mmar10_0841"/>
<sequence length="392" mass="43101" precursor="true">MTDTFLTMAYAIAAGSIGFALAIALTRGGQRGDRSLYFCLALIALLAHVLGQLVIVTGAYRYAPHLVGADLVFKMVLGPAVYFFARALMSTDKPRFGGFDWLVLLGPVLVLVATLPFASLSAEQKLALADPATRNPDHFRIALYTCTASLVIFLAFTGCYLVAALRLQVRHRRRMLEEFANVERKSLDWLRTILLVFAGAWTFFAIKQVLWVTGTSIPAFNIALAFTETLAIAAFAYLGVHQPELPSERNTKDRASTADASARRPILTEQRMSRTAAKLVGALEADKLYADSDLSLRKLSDITGVTKNHISETLSQHLGVNFFDFVNSHRADEAKRLLSETELNTLEVAFEVGFNSRSTFNAAFKKHVGAPPSQYRAEVRSAGPRDLENALH</sequence>
<dbReference type="InterPro" id="IPR009057">
    <property type="entry name" value="Homeodomain-like_sf"/>
</dbReference>
<dbReference type="Pfam" id="PF12833">
    <property type="entry name" value="HTH_18"/>
    <property type="match status" value="1"/>
</dbReference>
<dbReference type="SUPFAM" id="SSF46689">
    <property type="entry name" value="Homeodomain-like"/>
    <property type="match status" value="1"/>
</dbReference>
<proteinExistence type="predicted"/>
<dbReference type="OrthoDB" id="9814125at2"/>
<evidence type="ECO:0000259" key="5">
    <source>
        <dbReference type="PROSITE" id="PS01124"/>
    </source>
</evidence>
<dbReference type="KEGG" id="mmr:Mmar10_0841"/>
<keyword evidence="1" id="KW-0805">Transcription regulation</keyword>
<dbReference type="HOGENOM" id="CLU_041408_1_0_5"/>
<dbReference type="PANTHER" id="PTHR43280">
    <property type="entry name" value="ARAC-FAMILY TRANSCRIPTIONAL REGULATOR"/>
    <property type="match status" value="1"/>
</dbReference>
<evidence type="ECO:0000313" key="7">
    <source>
        <dbReference type="Proteomes" id="UP000001964"/>
    </source>
</evidence>
<keyword evidence="2" id="KW-0238">DNA-binding</keyword>
<evidence type="ECO:0000256" key="1">
    <source>
        <dbReference type="ARBA" id="ARBA00023015"/>
    </source>
</evidence>
<dbReference type="SMART" id="SM00342">
    <property type="entry name" value="HTH_ARAC"/>
    <property type="match status" value="1"/>
</dbReference>
<evidence type="ECO:0000256" key="4">
    <source>
        <dbReference type="SAM" id="MobiDB-lite"/>
    </source>
</evidence>